<protein>
    <recommendedName>
        <fullName evidence="1">NAD(+) ADP-ribosyltransferase</fullName>
        <ecNumber evidence="1">2.4.2.30</ecNumber>
    </recommendedName>
</protein>
<dbReference type="GO" id="GO:0006302">
    <property type="term" value="P:double-strand break repair"/>
    <property type="evidence" value="ECO:0007669"/>
    <property type="project" value="TreeGrafter"/>
</dbReference>
<dbReference type="CDD" id="cd07996">
    <property type="entry name" value="WGR_MMR_like"/>
    <property type="match status" value="1"/>
</dbReference>
<dbReference type="PANTHER" id="PTHR10459">
    <property type="entry name" value="DNA LIGASE"/>
    <property type="match status" value="1"/>
</dbReference>
<dbReference type="GO" id="GO:0070212">
    <property type="term" value="P:protein poly-ADP-ribosylation"/>
    <property type="evidence" value="ECO:0007669"/>
    <property type="project" value="TreeGrafter"/>
</dbReference>
<reference evidence="7 8" key="1">
    <citation type="submission" date="2007-01" db="EMBL/GenBank/DDBJ databases">
        <authorList>
            <person name="Haygood M."/>
            <person name="Podell S."/>
            <person name="Anderson C."/>
            <person name="Hopkinson B."/>
            <person name="Roe K."/>
            <person name="Barbeau K."/>
            <person name="Gaasterland T."/>
            <person name="Ferriera S."/>
            <person name="Johnson J."/>
            <person name="Kravitz S."/>
            <person name="Beeson K."/>
            <person name="Sutton G."/>
            <person name="Rogers Y.-H."/>
            <person name="Friedman R."/>
            <person name="Frazier M."/>
            <person name="Venter J.C."/>
        </authorList>
    </citation>
    <scope>NUCLEOTIDE SEQUENCE [LARGE SCALE GENOMIC DNA]</scope>
    <source>
        <strain evidence="7 8">ATCC 23134</strain>
    </source>
</reference>
<dbReference type="Proteomes" id="UP000004095">
    <property type="component" value="Unassembled WGS sequence"/>
</dbReference>
<proteinExistence type="predicted"/>
<evidence type="ECO:0000256" key="1">
    <source>
        <dbReference type="ARBA" id="ARBA00012020"/>
    </source>
</evidence>
<dbReference type="EC" id="2.4.2.30" evidence="1"/>
<evidence type="ECO:0000256" key="2">
    <source>
        <dbReference type="ARBA" id="ARBA00022676"/>
    </source>
</evidence>
<name>A1ZG37_MICM2</name>
<dbReference type="GO" id="GO:0003950">
    <property type="term" value="F:NAD+ poly-ADP-ribosyltransferase activity"/>
    <property type="evidence" value="ECO:0007669"/>
    <property type="project" value="UniProtKB-EC"/>
</dbReference>
<comment type="caution">
    <text evidence="7">The sequence shown here is derived from an EMBL/GenBank/DDBJ whole genome shotgun (WGS) entry which is preliminary data.</text>
</comment>
<evidence type="ECO:0000256" key="5">
    <source>
        <dbReference type="ARBA" id="ARBA00033987"/>
    </source>
</evidence>
<dbReference type="SUPFAM" id="SSF142921">
    <property type="entry name" value="WGR domain-like"/>
    <property type="match status" value="1"/>
</dbReference>
<dbReference type="PANTHER" id="PTHR10459:SF60">
    <property type="entry name" value="POLY [ADP-RIBOSE] POLYMERASE 2"/>
    <property type="match status" value="1"/>
</dbReference>
<dbReference type="Gene3D" id="3.90.228.10">
    <property type="match status" value="1"/>
</dbReference>
<comment type="catalytic activity">
    <reaction evidence="5">
        <text>NAD(+) + (ADP-D-ribosyl)n-acceptor = nicotinamide + (ADP-D-ribosyl)n+1-acceptor + H(+).</text>
        <dbReference type="EC" id="2.4.2.30"/>
    </reaction>
</comment>
<keyword evidence="8" id="KW-1185">Reference proteome</keyword>
<dbReference type="GO" id="GO:1990404">
    <property type="term" value="F:NAD+-protein mono-ADP-ribosyltransferase activity"/>
    <property type="evidence" value="ECO:0007669"/>
    <property type="project" value="TreeGrafter"/>
</dbReference>
<dbReference type="SUPFAM" id="SSF56399">
    <property type="entry name" value="ADP-ribosylation"/>
    <property type="match status" value="1"/>
</dbReference>
<dbReference type="AlphaFoldDB" id="A1ZG37"/>
<organism evidence="7 8">
    <name type="scientific">Microscilla marina ATCC 23134</name>
    <dbReference type="NCBI Taxonomy" id="313606"/>
    <lineage>
        <taxon>Bacteria</taxon>
        <taxon>Pseudomonadati</taxon>
        <taxon>Bacteroidota</taxon>
        <taxon>Cytophagia</taxon>
        <taxon>Cytophagales</taxon>
        <taxon>Microscillaceae</taxon>
        <taxon>Microscilla</taxon>
    </lineage>
</organism>
<evidence type="ECO:0000313" key="8">
    <source>
        <dbReference type="Proteomes" id="UP000004095"/>
    </source>
</evidence>
<dbReference type="eggNOG" id="COG3831">
    <property type="taxonomic scope" value="Bacteria"/>
</dbReference>
<dbReference type="SMART" id="SM00773">
    <property type="entry name" value="WGR"/>
    <property type="match status" value="1"/>
</dbReference>
<dbReference type="EMBL" id="AAWS01000006">
    <property type="protein sequence ID" value="EAY30454.1"/>
    <property type="molecule type" value="Genomic_DNA"/>
</dbReference>
<keyword evidence="3" id="KW-0808">Transferase</keyword>
<evidence type="ECO:0000313" key="7">
    <source>
        <dbReference type="EMBL" id="EAY30454.1"/>
    </source>
</evidence>
<dbReference type="InterPro" id="IPR050800">
    <property type="entry name" value="ARTD/PARP"/>
</dbReference>
<keyword evidence="2" id="KW-0328">Glycosyltransferase</keyword>
<dbReference type="RefSeq" id="WP_002694681.1">
    <property type="nucleotide sequence ID" value="NZ_AAWS01000006.1"/>
</dbReference>
<gene>
    <name evidence="7" type="ORF">M23134_03090</name>
</gene>
<dbReference type="Pfam" id="PF05406">
    <property type="entry name" value="WGR"/>
    <property type="match status" value="1"/>
</dbReference>
<dbReference type="Pfam" id="PF00644">
    <property type="entry name" value="PARP"/>
    <property type="match status" value="1"/>
</dbReference>
<dbReference type="InterPro" id="IPR036930">
    <property type="entry name" value="WGR_dom_sf"/>
</dbReference>
<accession>A1ZG37</accession>
<dbReference type="InterPro" id="IPR008893">
    <property type="entry name" value="WGR_domain"/>
</dbReference>
<feature type="domain" description="PARP catalytic" evidence="6">
    <location>
        <begin position="213"/>
        <end position="424"/>
    </location>
</feature>
<dbReference type="OrthoDB" id="4640276at2"/>
<dbReference type="InterPro" id="IPR049809">
    <property type="entry name" value="YehF/YfeS-like_WGR"/>
</dbReference>
<dbReference type="PROSITE" id="PS51059">
    <property type="entry name" value="PARP_CATALYTIC"/>
    <property type="match status" value="1"/>
</dbReference>
<evidence type="ECO:0000256" key="4">
    <source>
        <dbReference type="ARBA" id="ARBA00023027"/>
    </source>
</evidence>
<keyword evidence="4" id="KW-0520">NAD</keyword>
<sequence>MSNENDNATDNNLRTAKLIMVTANNNNKYYEMQENGDGTFTVSYGRVGGRATTRSYSMREWDQKYREKTRKGYADQTHLFAESKEEIKLADIDDKGVEKLVNLLTKYAKKSIGDNYNVTADQVTRKQVDEAQEILDKIVGMVEKKSKDIKVKLKLEDLNRNLLNLYQIIPRKMSNVNDHLFTGASTQDDVETMEKKMAEEQATLDVMRGQVDINEKTKVAAEEENTNEINLLEAMGLEMATVTDEAVISKIKDLMQDEAHKFHKAFEVTNIKTQNWYDDFKKTAKDQKTELFWHGSRNENWMSILENGLVLRPANAVITGKMFGYGLYFADKFRKSLNYTSLRGSYWTGGTAKDGFLALYEVHVGNQYHLKKHQSWCYELSEKNLKKKGDYDSLFAEGGADLRNNEYIIYNHSQCTVKYLVQVK</sequence>
<dbReference type="InterPro" id="IPR012317">
    <property type="entry name" value="Poly(ADP-ribose)pol_cat_dom"/>
</dbReference>
<evidence type="ECO:0000256" key="3">
    <source>
        <dbReference type="ARBA" id="ARBA00022679"/>
    </source>
</evidence>
<evidence type="ECO:0000259" key="6">
    <source>
        <dbReference type="PROSITE" id="PS51059"/>
    </source>
</evidence>